<feature type="domain" description="eCIS core" evidence="2">
    <location>
        <begin position="39"/>
        <end position="110"/>
    </location>
</feature>
<feature type="region of interest" description="Disordered" evidence="1">
    <location>
        <begin position="1"/>
        <end position="22"/>
    </location>
</feature>
<evidence type="ECO:0000313" key="4">
    <source>
        <dbReference type="Proteomes" id="UP001216579"/>
    </source>
</evidence>
<gene>
    <name evidence="3" type="ORF">P3G67_32740</name>
</gene>
<keyword evidence="4" id="KW-1185">Reference proteome</keyword>
<sequence length="334" mass="35004">MQRALAHDQHTHGPGCGHQEMAPVQRSTVPDVLRGPGKPLDDEVRADMEGRFGEDFSDVRVHTGPAAQRSAAEIGARAYTSGNHVVIGEGGADRHTLAHELTHVIQQRQGPVAGTDNGDGLKVSDPSDRFEREAEAQAHRVLRGPSPVQRAQAAGLSGTVRQSTAATMESVQRVHYEPGATVTAHPGFSVTLQATLNGVTIGTFSSETTPYSPGDHAEDQLVDEIEATIAGMYGNPAVAQALAAGQGGVHALAIHLTASPCSSARRTCTKVDGAEGCAERLIALAQHGYSGHRFAISVRAHHLYQPRLNGVDAQQASAQAVADMRSAGINVTIG</sequence>
<dbReference type="Pfam" id="PF13699">
    <property type="entry name" value="eCIS_core"/>
    <property type="match status" value="1"/>
</dbReference>
<proteinExistence type="predicted"/>
<protein>
    <submittedName>
        <fullName evidence="3">DUF4157 domain-containing protein</fullName>
    </submittedName>
</protein>
<evidence type="ECO:0000259" key="2">
    <source>
        <dbReference type="Pfam" id="PF13699"/>
    </source>
</evidence>
<dbReference type="InterPro" id="IPR025295">
    <property type="entry name" value="eCIS_core_dom"/>
</dbReference>
<dbReference type="Proteomes" id="UP001216579">
    <property type="component" value="Unassembled WGS sequence"/>
</dbReference>
<comment type="caution">
    <text evidence="3">The sequence shown here is derived from an EMBL/GenBank/DDBJ whole genome shotgun (WGS) entry which is preliminary data.</text>
</comment>
<dbReference type="EMBL" id="JARJBC010000031">
    <property type="protein sequence ID" value="MDF3293898.1"/>
    <property type="molecule type" value="Genomic_DNA"/>
</dbReference>
<accession>A0ABT5ZVP4</accession>
<name>A0ABT5ZVP4_9ACTN</name>
<organism evidence="3 4">
    <name type="scientific">Streptomyces silvisoli</name>
    <dbReference type="NCBI Taxonomy" id="3034235"/>
    <lineage>
        <taxon>Bacteria</taxon>
        <taxon>Bacillati</taxon>
        <taxon>Actinomycetota</taxon>
        <taxon>Actinomycetes</taxon>
        <taxon>Kitasatosporales</taxon>
        <taxon>Streptomycetaceae</taxon>
        <taxon>Streptomyces</taxon>
    </lineage>
</organism>
<reference evidence="3 4" key="1">
    <citation type="submission" date="2023-03" db="EMBL/GenBank/DDBJ databases">
        <title>Draft genome sequence of Streptomyces sp. RB6PN23 isolated from peat swamp forest in Thailand.</title>
        <authorList>
            <person name="Klaysubun C."/>
            <person name="Duangmal K."/>
        </authorList>
    </citation>
    <scope>NUCLEOTIDE SEQUENCE [LARGE SCALE GENOMIC DNA]</scope>
    <source>
        <strain evidence="3 4">RB6PN23</strain>
    </source>
</reference>
<evidence type="ECO:0000313" key="3">
    <source>
        <dbReference type="EMBL" id="MDF3293898.1"/>
    </source>
</evidence>
<feature type="compositionally biased region" description="Basic and acidic residues" evidence="1">
    <location>
        <begin position="1"/>
        <end position="11"/>
    </location>
</feature>
<evidence type="ECO:0000256" key="1">
    <source>
        <dbReference type="SAM" id="MobiDB-lite"/>
    </source>
</evidence>